<feature type="region of interest" description="Disordered" evidence="8">
    <location>
        <begin position="971"/>
        <end position="1143"/>
    </location>
</feature>
<dbReference type="GO" id="GO:0003724">
    <property type="term" value="F:RNA helicase activity"/>
    <property type="evidence" value="ECO:0007669"/>
    <property type="project" value="UniProtKB-EC"/>
</dbReference>
<dbReference type="InterPro" id="IPR036020">
    <property type="entry name" value="WW_dom_sf"/>
</dbReference>
<dbReference type="InterPro" id="IPR000629">
    <property type="entry name" value="RNA-helicase_DEAD-box_CS"/>
</dbReference>
<dbReference type="Gene3D" id="3.40.50.300">
    <property type="entry name" value="P-loop containing nucleotide triphosphate hydrolases"/>
    <property type="match status" value="2"/>
</dbReference>
<dbReference type="EC" id="3.6.4.13" evidence="1"/>
<evidence type="ECO:0000259" key="9">
    <source>
        <dbReference type="PROSITE" id="PS50020"/>
    </source>
</evidence>
<keyword evidence="3" id="KW-0378">Hydrolase</keyword>
<feature type="compositionally biased region" description="Basic residues" evidence="8">
    <location>
        <begin position="1102"/>
        <end position="1120"/>
    </location>
</feature>
<sequence length="1215" mass="134354">MAAADAAQVSLGPSFAPEDPSLPKPWKGLIDGSTGVLYYWNPETNVTQYEKPAGTVPPLPPVPPDLTSLNVAIVPNSHIIPSNGSLTQPQLGQQMFQQVQHVQQQQQNQQHMPLQQLQQLPYQQQQPLQDQPPMQILQQPSQQVPQFQQLSYQQVPYMQGPLSSLPQGQVPYQSSQQVQTFQYSYNQGQQPKNAQQMMGKQLQESQPGHQLGQPVQGSHHSQQQVQQLQVLSSTPEKVQNSQSSVTAQQHGMDLYPQKLLKPQEMLQQGHLSQQIGISRLSDAVQSSQSPVTSQQHVMHSHGQSFLKQQEILQQGQQSQQLGLPRVVDTVHFSQSPVTTQQHAMHSLAHNFLKQQEMLQQGQQSQQIGLSRVGDVVHQEGNASSSSRLVQQAGNHQLSSLIHQAQIPQSGGNMIQQHQHHPIYPQNGISQSQELILESSHHQSQTGTSIFSNQIGHPIVHPPVGPKTGYEEALHERDWAEFYTSGRSEGPGMPPVQPKLAPLPLSHSHQDMRLGAGGIPLKFPNSGWPVGGAGILPGHEQTNRYGNVTFPNAVRPLPRMFGPPDSPNMSADAYRQRHEVTAMGDNIPAPFMTFESTRFPPEILREIHAAGFLSPTPIQAQTWPVALQSRDVVAIAKTGSGKTLGYLIPAFIHLKRCLNNPQYGPTVLILAPTRELATQIQEEATKFGRSSRISCTCLYGGAPKGPQLKEIDVGVDIVVATPGRLNDILEMGRINFRQVSFLVLDEADRMLDMGFEFQIRKIVNMIPSRRQTLMYTATWPIEVRKIAGDLLVNPVQVNIGSVDELVANKSITQYVEVVPQMDKQRRLEQILRSQERGTKIIIFCSTKKLCDQLARSIGRIFGAIAIHGDKSQTERDHVLNQFRTGKFPILVATDVAARGLDIKDIRVVINYDFPSGTEDYVHRIGRTGRAGATGISYTFFTDQDWKHAPELIKVLEGANQHVPPEVREMAVRGATPSSQRFPLPYGGMSRWDSGGNGGTRMDFSGGRGIREFGRVSGSGRGFGGHGGRSDLPADGRRGTRGPGFGRGGWGRNDRGDPHDRFQNADGRGRYDRRGYGDRTKGRGHDRSRSHSWSRSRSPSWSRSRSRSRSWSRSRSPSRSRSRSYDRDNQHQGREPPRRRRVSGFDAPLIPVTGAKHQESEAPYRFSGFDAPVSCTTAIQGHPESEPPLDAPLVPQMSPMSPGNGDDGAFAGVENGN</sequence>
<dbReference type="InterPro" id="IPR011545">
    <property type="entry name" value="DEAD/DEAH_box_helicase_dom"/>
</dbReference>
<feature type="compositionally biased region" description="Basic and acidic residues" evidence="8">
    <location>
        <begin position="1121"/>
        <end position="1134"/>
    </location>
</feature>
<dbReference type="GO" id="GO:0016787">
    <property type="term" value="F:hydrolase activity"/>
    <property type="evidence" value="ECO:0007669"/>
    <property type="project" value="UniProtKB-KW"/>
</dbReference>
<feature type="compositionally biased region" description="Polar residues" evidence="8">
    <location>
        <begin position="234"/>
        <end position="248"/>
    </location>
</feature>
<evidence type="ECO:0000256" key="1">
    <source>
        <dbReference type="ARBA" id="ARBA00012552"/>
    </source>
</evidence>
<feature type="domain" description="WW" evidence="9">
    <location>
        <begin position="20"/>
        <end position="54"/>
    </location>
</feature>
<dbReference type="PROSITE" id="PS50020">
    <property type="entry name" value="WW_DOMAIN_2"/>
    <property type="match status" value="1"/>
</dbReference>
<dbReference type="OrthoDB" id="428577at2759"/>
<proteinExistence type="predicted"/>
<dbReference type="PROSITE" id="PS51192">
    <property type="entry name" value="HELICASE_ATP_BIND_1"/>
    <property type="match status" value="1"/>
</dbReference>
<evidence type="ECO:0000256" key="7">
    <source>
        <dbReference type="PROSITE-ProRule" id="PRU00552"/>
    </source>
</evidence>
<dbReference type="InterPro" id="IPR001650">
    <property type="entry name" value="Helicase_C-like"/>
</dbReference>
<dbReference type="SMART" id="SM00490">
    <property type="entry name" value="HELICc"/>
    <property type="match status" value="1"/>
</dbReference>
<dbReference type="SMART" id="SM00487">
    <property type="entry name" value="DEXDc"/>
    <property type="match status" value="1"/>
</dbReference>
<feature type="compositionally biased region" description="Basic and acidic residues" evidence="8">
    <location>
        <begin position="1050"/>
        <end position="1087"/>
    </location>
</feature>
<name>A0A835US36_VANPL</name>
<protein>
    <recommendedName>
        <fullName evidence="1">RNA helicase</fullName>
        <ecNumber evidence="1">3.6.4.13</ecNumber>
    </recommendedName>
</protein>
<dbReference type="FunFam" id="3.40.50.300:FF:000079">
    <property type="entry name" value="probable ATP-dependent RNA helicase DDX17"/>
    <property type="match status" value="1"/>
</dbReference>
<evidence type="ECO:0000313" key="14">
    <source>
        <dbReference type="Proteomes" id="UP000636800"/>
    </source>
</evidence>
<keyword evidence="6" id="KW-0694">RNA-binding</keyword>
<evidence type="ECO:0000256" key="3">
    <source>
        <dbReference type="ARBA" id="ARBA00022801"/>
    </source>
</evidence>
<dbReference type="FunFam" id="3.40.50.300:FF:000008">
    <property type="entry name" value="ATP-dependent RNA helicase RhlB"/>
    <property type="match status" value="1"/>
</dbReference>
<dbReference type="Pfam" id="PF00270">
    <property type="entry name" value="DEAD"/>
    <property type="match status" value="1"/>
</dbReference>
<dbReference type="GO" id="GO:0005524">
    <property type="term" value="F:ATP binding"/>
    <property type="evidence" value="ECO:0007669"/>
    <property type="project" value="UniProtKB-KW"/>
</dbReference>
<feature type="short sequence motif" description="Q motif" evidence="7">
    <location>
        <begin position="591"/>
        <end position="619"/>
    </location>
</feature>
<feature type="domain" description="Helicase C-terminal" evidence="11">
    <location>
        <begin position="825"/>
        <end position="969"/>
    </location>
</feature>
<feature type="region of interest" description="Disordered" evidence="8">
    <location>
        <begin position="1173"/>
        <end position="1215"/>
    </location>
</feature>
<dbReference type="Pfam" id="PF00397">
    <property type="entry name" value="WW"/>
    <property type="match status" value="1"/>
</dbReference>
<keyword evidence="5" id="KW-0067">ATP-binding</keyword>
<evidence type="ECO:0000259" key="12">
    <source>
        <dbReference type="PROSITE" id="PS51195"/>
    </source>
</evidence>
<dbReference type="InterPro" id="IPR027417">
    <property type="entry name" value="P-loop_NTPase"/>
</dbReference>
<feature type="domain" description="Helicase ATP-binding" evidence="10">
    <location>
        <begin position="622"/>
        <end position="796"/>
    </location>
</feature>
<dbReference type="AlphaFoldDB" id="A0A835US36"/>
<feature type="compositionally biased region" description="Gly residues" evidence="8">
    <location>
        <begin position="1039"/>
        <end position="1049"/>
    </location>
</feature>
<dbReference type="InterPro" id="IPR014014">
    <property type="entry name" value="RNA_helicase_DEAD_Q_motif"/>
</dbReference>
<evidence type="ECO:0000259" key="11">
    <source>
        <dbReference type="PROSITE" id="PS51194"/>
    </source>
</evidence>
<keyword evidence="14" id="KW-1185">Reference proteome</keyword>
<dbReference type="Gene3D" id="2.20.70.10">
    <property type="match status" value="1"/>
</dbReference>
<feature type="compositionally biased region" description="Gly residues" evidence="8">
    <location>
        <begin position="1015"/>
        <end position="1025"/>
    </location>
</feature>
<dbReference type="SMART" id="SM00456">
    <property type="entry name" value="WW"/>
    <property type="match status" value="1"/>
</dbReference>
<evidence type="ECO:0000256" key="4">
    <source>
        <dbReference type="ARBA" id="ARBA00022806"/>
    </source>
</evidence>
<dbReference type="InterPro" id="IPR014001">
    <property type="entry name" value="Helicase_ATP-bd"/>
</dbReference>
<evidence type="ECO:0000259" key="10">
    <source>
        <dbReference type="PROSITE" id="PS51192"/>
    </source>
</evidence>
<dbReference type="PANTHER" id="PTHR47958">
    <property type="entry name" value="ATP-DEPENDENT RNA HELICASE DBP3"/>
    <property type="match status" value="1"/>
</dbReference>
<gene>
    <name evidence="13" type="ORF">HPP92_017290</name>
</gene>
<feature type="compositionally biased region" description="Polar residues" evidence="8">
    <location>
        <begin position="187"/>
        <end position="208"/>
    </location>
</feature>
<feature type="region of interest" description="Disordered" evidence="8">
    <location>
        <begin position="1"/>
        <end position="27"/>
    </location>
</feature>
<dbReference type="PROSITE" id="PS00039">
    <property type="entry name" value="DEAD_ATP_HELICASE"/>
    <property type="match status" value="1"/>
</dbReference>
<keyword evidence="2" id="KW-0547">Nucleotide-binding</keyword>
<dbReference type="PROSITE" id="PS51194">
    <property type="entry name" value="HELICASE_CTER"/>
    <property type="match status" value="1"/>
</dbReference>
<dbReference type="InterPro" id="IPR001202">
    <property type="entry name" value="WW_dom"/>
</dbReference>
<evidence type="ECO:0000313" key="13">
    <source>
        <dbReference type="EMBL" id="KAG0470590.1"/>
    </source>
</evidence>
<dbReference type="SUPFAM" id="SSF52540">
    <property type="entry name" value="P-loop containing nucleoside triphosphate hydrolases"/>
    <property type="match status" value="1"/>
</dbReference>
<feature type="domain" description="DEAD-box RNA helicase Q" evidence="12">
    <location>
        <begin position="591"/>
        <end position="619"/>
    </location>
</feature>
<dbReference type="GO" id="GO:0003723">
    <property type="term" value="F:RNA binding"/>
    <property type="evidence" value="ECO:0007669"/>
    <property type="project" value="UniProtKB-KW"/>
</dbReference>
<feature type="compositionally biased region" description="Low complexity" evidence="8">
    <location>
        <begin position="212"/>
        <end position="233"/>
    </location>
</feature>
<dbReference type="Proteomes" id="UP000636800">
    <property type="component" value="Unassembled WGS sequence"/>
</dbReference>
<keyword evidence="4" id="KW-0347">Helicase</keyword>
<dbReference type="CDD" id="cd00201">
    <property type="entry name" value="WW"/>
    <property type="match status" value="1"/>
</dbReference>
<dbReference type="Pfam" id="PF00271">
    <property type="entry name" value="Helicase_C"/>
    <property type="match status" value="1"/>
</dbReference>
<dbReference type="SUPFAM" id="SSF51045">
    <property type="entry name" value="WW domain"/>
    <property type="match status" value="1"/>
</dbReference>
<accession>A0A835US36</accession>
<dbReference type="PROSITE" id="PS51195">
    <property type="entry name" value="Q_MOTIF"/>
    <property type="match status" value="1"/>
</dbReference>
<evidence type="ECO:0000256" key="8">
    <source>
        <dbReference type="SAM" id="MobiDB-lite"/>
    </source>
</evidence>
<organism evidence="13 14">
    <name type="scientific">Vanilla planifolia</name>
    <name type="common">Vanilla</name>
    <dbReference type="NCBI Taxonomy" id="51239"/>
    <lineage>
        <taxon>Eukaryota</taxon>
        <taxon>Viridiplantae</taxon>
        <taxon>Streptophyta</taxon>
        <taxon>Embryophyta</taxon>
        <taxon>Tracheophyta</taxon>
        <taxon>Spermatophyta</taxon>
        <taxon>Magnoliopsida</taxon>
        <taxon>Liliopsida</taxon>
        <taxon>Asparagales</taxon>
        <taxon>Orchidaceae</taxon>
        <taxon>Vanilloideae</taxon>
        <taxon>Vanilleae</taxon>
        <taxon>Vanilla</taxon>
    </lineage>
</organism>
<dbReference type="CDD" id="cd18787">
    <property type="entry name" value="SF2_C_DEAD"/>
    <property type="match status" value="1"/>
</dbReference>
<dbReference type="PROSITE" id="PS01159">
    <property type="entry name" value="WW_DOMAIN_1"/>
    <property type="match status" value="1"/>
</dbReference>
<evidence type="ECO:0000256" key="5">
    <source>
        <dbReference type="ARBA" id="ARBA00022840"/>
    </source>
</evidence>
<evidence type="ECO:0000256" key="2">
    <source>
        <dbReference type="ARBA" id="ARBA00022741"/>
    </source>
</evidence>
<comment type="caution">
    <text evidence="13">The sequence shown here is derived from an EMBL/GenBank/DDBJ whole genome shotgun (WGS) entry which is preliminary data.</text>
</comment>
<dbReference type="EMBL" id="JADCNL010000008">
    <property type="protein sequence ID" value="KAG0470590.1"/>
    <property type="molecule type" value="Genomic_DNA"/>
</dbReference>
<feature type="region of interest" description="Disordered" evidence="8">
    <location>
        <begin position="187"/>
        <end position="248"/>
    </location>
</feature>
<feature type="compositionally biased region" description="Basic and acidic residues" evidence="8">
    <location>
        <begin position="1026"/>
        <end position="1036"/>
    </location>
</feature>
<evidence type="ECO:0000256" key="6">
    <source>
        <dbReference type="ARBA" id="ARBA00022884"/>
    </source>
</evidence>
<reference evidence="13 14" key="1">
    <citation type="journal article" date="2020" name="Nat. Food">
        <title>A phased Vanilla planifolia genome enables genetic improvement of flavour and production.</title>
        <authorList>
            <person name="Hasing T."/>
            <person name="Tang H."/>
            <person name="Brym M."/>
            <person name="Khazi F."/>
            <person name="Huang T."/>
            <person name="Chambers A.H."/>
        </authorList>
    </citation>
    <scope>NUCLEOTIDE SEQUENCE [LARGE SCALE GENOMIC DNA]</scope>
    <source>
        <tissue evidence="13">Leaf</tissue>
    </source>
</reference>